<dbReference type="GO" id="GO:0005524">
    <property type="term" value="F:ATP binding"/>
    <property type="evidence" value="ECO:0007669"/>
    <property type="project" value="UniProtKB-UniRule"/>
</dbReference>
<gene>
    <name evidence="9" type="ORF">SAY87_029392</name>
</gene>
<name>A0AAN7Q8R4_9MYRT</name>
<feature type="domain" description="WRC" evidence="8">
    <location>
        <begin position="125"/>
        <end position="169"/>
    </location>
</feature>
<feature type="short sequence motif" description="Bipartite nuclear localization signal" evidence="4">
    <location>
        <begin position="158"/>
        <end position="165"/>
    </location>
</feature>
<evidence type="ECO:0000256" key="5">
    <source>
        <dbReference type="RuleBase" id="RU367127"/>
    </source>
</evidence>
<evidence type="ECO:0000256" key="2">
    <source>
        <dbReference type="ARBA" id="ARBA00008122"/>
    </source>
</evidence>
<keyword evidence="3 4" id="KW-0539">Nucleus</keyword>
<proteinExistence type="inferred from homology"/>
<dbReference type="PROSITE" id="PS51667">
    <property type="entry name" value="WRC"/>
    <property type="match status" value="1"/>
</dbReference>
<keyword evidence="5" id="KW-0804">Transcription</keyword>
<comment type="function">
    <text evidence="5">Transcription activator.</text>
</comment>
<feature type="domain" description="QLQ" evidence="7">
    <location>
        <begin position="72"/>
        <end position="107"/>
    </location>
</feature>
<organism evidence="9 10">
    <name type="scientific">Trapa incisa</name>
    <dbReference type="NCBI Taxonomy" id="236973"/>
    <lineage>
        <taxon>Eukaryota</taxon>
        <taxon>Viridiplantae</taxon>
        <taxon>Streptophyta</taxon>
        <taxon>Embryophyta</taxon>
        <taxon>Tracheophyta</taxon>
        <taxon>Spermatophyta</taxon>
        <taxon>Magnoliopsida</taxon>
        <taxon>eudicotyledons</taxon>
        <taxon>Gunneridae</taxon>
        <taxon>Pentapetalae</taxon>
        <taxon>rosids</taxon>
        <taxon>malvids</taxon>
        <taxon>Myrtales</taxon>
        <taxon>Lythraceae</taxon>
        <taxon>Trapa</taxon>
    </lineage>
</organism>
<dbReference type="SMART" id="SM00951">
    <property type="entry name" value="QLQ"/>
    <property type="match status" value="1"/>
</dbReference>
<dbReference type="PANTHER" id="PTHR31602">
    <property type="entry name" value="GROWTH-REGULATING FACTOR 5"/>
    <property type="match status" value="1"/>
</dbReference>
<evidence type="ECO:0000259" key="7">
    <source>
        <dbReference type="PROSITE" id="PS51666"/>
    </source>
</evidence>
<dbReference type="GO" id="GO:0005634">
    <property type="term" value="C:nucleus"/>
    <property type="evidence" value="ECO:0007669"/>
    <property type="project" value="UniProtKB-SubCell"/>
</dbReference>
<keyword evidence="10" id="KW-1185">Reference proteome</keyword>
<protein>
    <recommendedName>
        <fullName evidence="5">Growth-regulating factor</fullName>
    </recommendedName>
</protein>
<evidence type="ECO:0000256" key="6">
    <source>
        <dbReference type="SAM" id="MobiDB-lite"/>
    </source>
</evidence>
<sequence>MKLMETGGGFCFGGASCGSASSSAEEAAGSTKSFLPFNSAATATPAHTDTLYPNPSSPLPGGMMMGSSRGTAFTLAQMEELERQKLIFKYMVASIPVPPQLILPLKSTTTVSTARISGSSSSSSDPEPWRCKRTDGKKWRCSRDVAPHQKYCERHSHKNRPRSRKPVEFLSSNTTANKALMQSRDSNFAGSSVTSEESLTHLLPYQPPREFSHAADSAIPRSLEWFMKGEVIALPNPGQVEWQQQLHGQHQQHQQYAPLSPFGHDHELQVRGGGHIVNDQCSLLLGMASSEGHNWPEDSASLSRKLPTPSLNLANFGRGVMEEGVYEERASIGQIMGLGVGPTTADCVHECDGRAAESMPHWMNPGGPLAEALCLGSTSTQESPLSDPT</sequence>
<dbReference type="InterPro" id="IPR014977">
    <property type="entry name" value="WRC_dom"/>
</dbReference>
<keyword evidence="5" id="KW-0805">Transcription regulation</keyword>
<dbReference type="Pfam" id="PF08879">
    <property type="entry name" value="WRC"/>
    <property type="match status" value="1"/>
</dbReference>
<dbReference type="GO" id="GO:0099402">
    <property type="term" value="P:plant organ development"/>
    <property type="evidence" value="ECO:0007669"/>
    <property type="project" value="UniProtKB-ARBA"/>
</dbReference>
<comment type="domain">
    <text evidence="5">The QLQ domain and WRC domain may be involved in protein-protein interaction and DNA-binding, respectively.</text>
</comment>
<dbReference type="Pfam" id="PF08880">
    <property type="entry name" value="QLQ"/>
    <property type="match status" value="1"/>
</dbReference>
<dbReference type="InterPro" id="IPR014978">
    <property type="entry name" value="Gln-Leu-Gln_QLQ"/>
</dbReference>
<dbReference type="GO" id="GO:0006355">
    <property type="term" value="P:regulation of DNA-templated transcription"/>
    <property type="evidence" value="ECO:0007669"/>
    <property type="project" value="InterPro"/>
</dbReference>
<dbReference type="GO" id="GO:0006351">
    <property type="term" value="P:DNA-templated transcription"/>
    <property type="evidence" value="ECO:0007669"/>
    <property type="project" value="UniProtKB-UniRule"/>
</dbReference>
<feature type="region of interest" description="Disordered" evidence="6">
    <location>
        <begin position="114"/>
        <end position="134"/>
    </location>
</feature>
<keyword evidence="5" id="KW-0010">Activator</keyword>
<evidence type="ECO:0000256" key="4">
    <source>
        <dbReference type="PROSITE-ProRule" id="PRU01002"/>
    </source>
</evidence>
<evidence type="ECO:0000256" key="1">
    <source>
        <dbReference type="ARBA" id="ARBA00004123"/>
    </source>
</evidence>
<dbReference type="PROSITE" id="PS51666">
    <property type="entry name" value="QLQ"/>
    <property type="match status" value="1"/>
</dbReference>
<dbReference type="AlphaFoldDB" id="A0AAN7Q8R4"/>
<dbReference type="Proteomes" id="UP001345219">
    <property type="component" value="Chromosome 23"/>
</dbReference>
<feature type="short sequence motif" description="Bipartite nuclear localization signal" evidence="4">
    <location>
        <begin position="130"/>
        <end position="140"/>
    </location>
</feature>
<reference evidence="9 10" key="1">
    <citation type="journal article" date="2023" name="Hortic Res">
        <title>Pangenome of water caltrop reveals structural variations and asymmetric subgenome divergence after allopolyploidization.</title>
        <authorList>
            <person name="Zhang X."/>
            <person name="Chen Y."/>
            <person name="Wang L."/>
            <person name="Yuan Y."/>
            <person name="Fang M."/>
            <person name="Shi L."/>
            <person name="Lu R."/>
            <person name="Comes H.P."/>
            <person name="Ma Y."/>
            <person name="Chen Y."/>
            <person name="Huang G."/>
            <person name="Zhou Y."/>
            <person name="Zheng Z."/>
            <person name="Qiu Y."/>
        </authorList>
    </citation>
    <scope>NUCLEOTIDE SEQUENCE [LARGE SCALE GENOMIC DNA]</scope>
    <source>
        <tissue evidence="9">Roots</tissue>
    </source>
</reference>
<dbReference type="PANTHER" id="PTHR31602:SF3">
    <property type="entry name" value="GROWTH-REGULATING FACTOR 8"/>
    <property type="match status" value="1"/>
</dbReference>
<comment type="similarity">
    <text evidence="2 5">Belongs to the GRF family.</text>
</comment>
<evidence type="ECO:0000259" key="8">
    <source>
        <dbReference type="PROSITE" id="PS51667"/>
    </source>
</evidence>
<evidence type="ECO:0000256" key="3">
    <source>
        <dbReference type="ARBA" id="ARBA00023242"/>
    </source>
</evidence>
<dbReference type="PROSITE" id="PS51257">
    <property type="entry name" value="PROKAR_LIPOPROTEIN"/>
    <property type="match status" value="1"/>
</dbReference>
<evidence type="ECO:0000313" key="9">
    <source>
        <dbReference type="EMBL" id="KAK4761508.1"/>
    </source>
</evidence>
<dbReference type="InterPro" id="IPR031137">
    <property type="entry name" value="GRF"/>
</dbReference>
<evidence type="ECO:0000313" key="10">
    <source>
        <dbReference type="Proteomes" id="UP001345219"/>
    </source>
</evidence>
<comment type="subcellular location">
    <subcellularLocation>
        <location evidence="1 4 5">Nucleus</location>
    </subcellularLocation>
</comment>
<accession>A0AAN7Q8R4</accession>
<comment type="caution">
    <text evidence="9">The sequence shown here is derived from an EMBL/GenBank/DDBJ whole genome shotgun (WGS) entry which is preliminary data.</text>
</comment>
<dbReference type="EMBL" id="JAXIOK010000009">
    <property type="protein sequence ID" value="KAK4761508.1"/>
    <property type="molecule type" value="Genomic_DNA"/>
</dbReference>